<proteinExistence type="predicted"/>
<gene>
    <name evidence="1" type="ORF">H8790_00795</name>
</gene>
<organism evidence="1 2">
    <name type="scientific">Oscillibacter hominis</name>
    <dbReference type="NCBI Taxonomy" id="2763056"/>
    <lineage>
        <taxon>Bacteria</taxon>
        <taxon>Bacillati</taxon>
        <taxon>Bacillota</taxon>
        <taxon>Clostridia</taxon>
        <taxon>Eubacteriales</taxon>
        <taxon>Oscillospiraceae</taxon>
        <taxon>Oscillibacter</taxon>
    </lineage>
</organism>
<dbReference type="Proteomes" id="UP000515960">
    <property type="component" value="Chromosome"/>
</dbReference>
<dbReference type="PANTHER" id="PTHR39189:SF1">
    <property type="entry name" value="UPF0173 METAL-DEPENDENT HYDROLASE YTKL"/>
    <property type="match status" value="1"/>
</dbReference>
<name>A0A7G9B883_9FIRM</name>
<dbReference type="KEGG" id="ohi:H8790_00795"/>
<accession>A0A7G9B883</accession>
<keyword evidence="1" id="KW-0378">Hydrolase</keyword>
<keyword evidence="2" id="KW-1185">Reference proteome</keyword>
<evidence type="ECO:0000313" key="2">
    <source>
        <dbReference type="Proteomes" id="UP000515960"/>
    </source>
</evidence>
<evidence type="ECO:0000313" key="1">
    <source>
        <dbReference type="EMBL" id="QNL45764.1"/>
    </source>
</evidence>
<dbReference type="EMBL" id="CP060490">
    <property type="protein sequence ID" value="QNL45764.1"/>
    <property type="molecule type" value="Genomic_DNA"/>
</dbReference>
<dbReference type="PANTHER" id="PTHR39189">
    <property type="entry name" value="UPF0173 METAL-DEPENDENT HYDROLASE YTKL"/>
    <property type="match status" value="1"/>
</dbReference>
<sequence length="205" mass="22101">MNITWLGHACFLLEQDGFLALVDPYRGVEGYGDLHARAHAVYCSHGHDDHSYTGGVTLLGGKANPFTVREIESFHDDRGGALRGANKIRCFTAGGVTVVHLGDLGHLLSPEQVDEIGPCDVLLLPVGGVYTVDAPAAKAVAEQIAPRCIVPMHYRHAPYGLSAVDGVERFAALYGKEEVEWAGSNRFAVTAEPLPPVLVLRYRAE</sequence>
<protein>
    <submittedName>
        <fullName evidence="1">MBL fold metallo-hydrolase</fullName>
    </submittedName>
</protein>
<dbReference type="InterPro" id="IPR036866">
    <property type="entry name" value="RibonucZ/Hydroxyglut_hydro"/>
</dbReference>
<dbReference type="AlphaFoldDB" id="A0A7G9B883"/>
<dbReference type="Pfam" id="PF13483">
    <property type="entry name" value="Lactamase_B_3"/>
    <property type="match status" value="1"/>
</dbReference>
<reference evidence="1 2" key="1">
    <citation type="submission" date="2020-08" db="EMBL/GenBank/DDBJ databases">
        <authorList>
            <person name="Liu C."/>
            <person name="Sun Q."/>
        </authorList>
    </citation>
    <scope>NUCLEOTIDE SEQUENCE [LARGE SCALE GENOMIC DNA]</scope>
    <source>
        <strain evidence="1 2">NSJ-62</strain>
    </source>
</reference>
<dbReference type="SUPFAM" id="SSF56281">
    <property type="entry name" value="Metallo-hydrolase/oxidoreductase"/>
    <property type="match status" value="1"/>
</dbReference>
<dbReference type="Gene3D" id="3.60.15.10">
    <property type="entry name" value="Ribonuclease Z/Hydroxyacylglutathione hydrolase-like"/>
    <property type="match status" value="1"/>
</dbReference>
<dbReference type="GO" id="GO:0016787">
    <property type="term" value="F:hydrolase activity"/>
    <property type="evidence" value="ECO:0007669"/>
    <property type="project" value="UniProtKB-KW"/>
</dbReference>